<dbReference type="InterPro" id="IPR058328">
    <property type="entry name" value="DUF8015"/>
</dbReference>
<feature type="transmembrane region" description="Helical" evidence="1">
    <location>
        <begin position="29"/>
        <end position="48"/>
    </location>
</feature>
<keyword evidence="1" id="KW-0472">Membrane</keyword>
<keyword evidence="1" id="KW-0812">Transmembrane</keyword>
<name>M0N574_9EURY</name>
<keyword evidence="3" id="KW-1185">Reference proteome</keyword>
<dbReference type="OrthoDB" id="214609at2157"/>
<evidence type="ECO:0000313" key="2">
    <source>
        <dbReference type="EMBL" id="EMA53001.1"/>
    </source>
</evidence>
<dbReference type="AlphaFoldDB" id="M0N574"/>
<evidence type="ECO:0000313" key="3">
    <source>
        <dbReference type="Proteomes" id="UP000011680"/>
    </source>
</evidence>
<accession>M0N574</accession>
<gene>
    <name evidence="2" type="ORF">C451_11290</name>
</gene>
<protein>
    <submittedName>
        <fullName evidence="2">Uncharacterized protein</fullName>
    </submittedName>
</protein>
<feature type="transmembrane region" description="Helical" evidence="1">
    <location>
        <begin position="54"/>
        <end position="73"/>
    </location>
</feature>
<sequence>MNRSGQSDSEDSVVEIVRERRPTIAPADLLLIALPALLLAGWATGVVSALSLPVALAIGTLPAIGMLGYVLFYDPPNGCV</sequence>
<organism evidence="2 3">
    <name type="scientific">Halococcus thailandensis JCM 13552</name>
    <dbReference type="NCBI Taxonomy" id="1227457"/>
    <lineage>
        <taxon>Archaea</taxon>
        <taxon>Methanobacteriati</taxon>
        <taxon>Methanobacteriota</taxon>
        <taxon>Stenosarchaea group</taxon>
        <taxon>Halobacteria</taxon>
        <taxon>Halobacteriales</taxon>
        <taxon>Halococcaceae</taxon>
        <taxon>Halococcus</taxon>
    </lineage>
</organism>
<dbReference type="RefSeq" id="WP_007740539.1">
    <property type="nucleotide sequence ID" value="NZ_AOMF01000155.1"/>
</dbReference>
<comment type="caution">
    <text evidence="2">The sequence shown here is derived from an EMBL/GenBank/DDBJ whole genome shotgun (WGS) entry which is preliminary data.</text>
</comment>
<dbReference type="EMBL" id="AOMF01000155">
    <property type="protein sequence ID" value="EMA53001.1"/>
    <property type="molecule type" value="Genomic_DNA"/>
</dbReference>
<evidence type="ECO:0000256" key="1">
    <source>
        <dbReference type="SAM" id="Phobius"/>
    </source>
</evidence>
<dbReference type="PATRIC" id="fig|1227457.3.peg.2129"/>
<proteinExistence type="predicted"/>
<dbReference type="Proteomes" id="UP000011680">
    <property type="component" value="Unassembled WGS sequence"/>
</dbReference>
<reference evidence="2 3" key="1">
    <citation type="journal article" date="2014" name="PLoS Genet.">
        <title>Phylogenetically driven sequencing of extremely halophilic archaea reveals strategies for static and dynamic osmo-response.</title>
        <authorList>
            <person name="Becker E.A."/>
            <person name="Seitzer P.M."/>
            <person name="Tritt A."/>
            <person name="Larsen D."/>
            <person name="Krusor M."/>
            <person name="Yao A.I."/>
            <person name="Wu D."/>
            <person name="Madern D."/>
            <person name="Eisen J.A."/>
            <person name="Darling A.E."/>
            <person name="Facciotti M.T."/>
        </authorList>
    </citation>
    <scope>NUCLEOTIDE SEQUENCE [LARGE SCALE GENOMIC DNA]</scope>
    <source>
        <strain evidence="2 3">JCM 13552</strain>
    </source>
</reference>
<dbReference type="Pfam" id="PF26047">
    <property type="entry name" value="DUF8015"/>
    <property type="match status" value="1"/>
</dbReference>
<keyword evidence="1" id="KW-1133">Transmembrane helix</keyword>